<reference evidence="4" key="1">
    <citation type="submission" date="2021-01" db="EMBL/GenBank/DDBJ databases">
        <authorList>
            <person name="Corre E."/>
            <person name="Pelletier E."/>
            <person name="Niang G."/>
            <person name="Scheremetjew M."/>
            <person name="Finn R."/>
            <person name="Kale V."/>
            <person name="Holt S."/>
            <person name="Cochrane G."/>
            <person name="Meng A."/>
            <person name="Brown T."/>
            <person name="Cohen L."/>
        </authorList>
    </citation>
    <scope>NUCLEOTIDE SEQUENCE</scope>
    <source>
        <strain evidence="4">GSO104</strain>
    </source>
</reference>
<evidence type="ECO:0000256" key="1">
    <source>
        <dbReference type="ARBA" id="ARBA00022737"/>
    </source>
</evidence>
<dbReference type="InterPro" id="IPR002110">
    <property type="entry name" value="Ankyrin_rpt"/>
</dbReference>
<dbReference type="Gene3D" id="1.25.40.20">
    <property type="entry name" value="Ankyrin repeat-containing domain"/>
    <property type="match status" value="1"/>
</dbReference>
<dbReference type="PANTHER" id="PTHR24153">
    <property type="entry name" value="ESPIN"/>
    <property type="match status" value="1"/>
</dbReference>
<dbReference type="EMBL" id="HBNS01061550">
    <property type="protein sequence ID" value="CAE4669533.1"/>
    <property type="molecule type" value="Transcribed_RNA"/>
</dbReference>
<evidence type="ECO:0000256" key="2">
    <source>
        <dbReference type="ARBA" id="ARBA00023043"/>
    </source>
</evidence>
<protein>
    <recommendedName>
        <fullName evidence="5">Ankyrin repeat protein</fullName>
    </recommendedName>
</protein>
<evidence type="ECO:0000313" key="4">
    <source>
        <dbReference type="EMBL" id="CAE4669533.1"/>
    </source>
</evidence>
<sequence>MPIFVIKHRNLDGEVSSRNETLPPTDSPTDPTLQKIIDKGVNTCDDRLVIDLIQNNPSVASAKYKTFYSYEHPICTYVQRRRCSSLHVIRALCKAFPEGVRKLYDGNRTLLHFACSSVLPLHVVSFLLDEWPEAVGIQDGVGKLPLHYACANNSPKDVISLLLRVGPSSAMVKDDQGRLPLHWACMRNFSPDAVPLLLEVYPKAAMTKDKSGQSPVDMVHFYVSCIQSVGYLTSTVGDEDDSRTMIMCIGYLIANRKRQEDEEKIAVVGDMMRQFIEMKWWGGVSLLFDLASASSLVRCFDDIPLSVLASALSMVGENCRMLTLWSLIKNKQDILQIC</sequence>
<dbReference type="PANTHER" id="PTHR24153:SF8">
    <property type="entry name" value="FORKED, ISOFORM F"/>
    <property type="match status" value="1"/>
</dbReference>
<name>A0A7S4W3B9_9STRA</name>
<accession>A0A7S4W3B9</accession>
<feature type="repeat" description="ANK" evidence="3">
    <location>
        <begin position="141"/>
        <end position="174"/>
    </location>
</feature>
<dbReference type="GO" id="GO:0005737">
    <property type="term" value="C:cytoplasm"/>
    <property type="evidence" value="ECO:0007669"/>
    <property type="project" value="TreeGrafter"/>
</dbReference>
<dbReference type="InterPro" id="IPR052420">
    <property type="entry name" value="Espin/Espin-like"/>
</dbReference>
<evidence type="ECO:0000256" key="3">
    <source>
        <dbReference type="PROSITE-ProRule" id="PRU00023"/>
    </source>
</evidence>
<dbReference type="AlphaFoldDB" id="A0A7S4W3B9"/>
<proteinExistence type="predicted"/>
<evidence type="ECO:0008006" key="5">
    <source>
        <dbReference type="Google" id="ProtNLM"/>
    </source>
</evidence>
<dbReference type="InterPro" id="IPR036770">
    <property type="entry name" value="Ankyrin_rpt-contain_sf"/>
</dbReference>
<dbReference type="Pfam" id="PF12796">
    <property type="entry name" value="Ank_2"/>
    <property type="match status" value="1"/>
</dbReference>
<keyword evidence="2 3" id="KW-0040">ANK repeat</keyword>
<dbReference type="GO" id="GO:0051015">
    <property type="term" value="F:actin filament binding"/>
    <property type="evidence" value="ECO:0007669"/>
    <property type="project" value="TreeGrafter"/>
</dbReference>
<dbReference type="SMART" id="SM00248">
    <property type="entry name" value="ANK"/>
    <property type="match status" value="3"/>
</dbReference>
<keyword evidence="1" id="KW-0677">Repeat</keyword>
<dbReference type="SUPFAM" id="SSF48403">
    <property type="entry name" value="Ankyrin repeat"/>
    <property type="match status" value="1"/>
</dbReference>
<gene>
    <name evidence="4" type="ORF">DBRI00130_LOCUS44375</name>
</gene>
<organism evidence="4">
    <name type="scientific">Ditylum brightwellii</name>
    <dbReference type="NCBI Taxonomy" id="49249"/>
    <lineage>
        <taxon>Eukaryota</taxon>
        <taxon>Sar</taxon>
        <taxon>Stramenopiles</taxon>
        <taxon>Ochrophyta</taxon>
        <taxon>Bacillariophyta</taxon>
        <taxon>Mediophyceae</taxon>
        <taxon>Lithodesmiophycidae</taxon>
        <taxon>Lithodesmiales</taxon>
        <taxon>Lithodesmiaceae</taxon>
        <taxon>Ditylum</taxon>
    </lineage>
</organism>
<dbReference type="PROSITE" id="PS50088">
    <property type="entry name" value="ANK_REPEAT"/>
    <property type="match status" value="1"/>
</dbReference>
<dbReference type="GO" id="GO:0051017">
    <property type="term" value="P:actin filament bundle assembly"/>
    <property type="evidence" value="ECO:0007669"/>
    <property type="project" value="TreeGrafter"/>
</dbReference>